<organism evidence="1 2">
    <name type="scientific">Streptococcus suis</name>
    <dbReference type="NCBI Taxonomy" id="1307"/>
    <lineage>
        <taxon>Bacteria</taxon>
        <taxon>Bacillati</taxon>
        <taxon>Bacillota</taxon>
        <taxon>Bacilli</taxon>
        <taxon>Lactobacillales</taxon>
        <taxon>Streptococcaceae</taxon>
        <taxon>Streptococcus</taxon>
    </lineage>
</organism>
<dbReference type="Proteomes" id="UP000072353">
    <property type="component" value="Unassembled WGS sequence"/>
</dbReference>
<proteinExistence type="predicted"/>
<dbReference type="RefSeq" id="WP_052808504.1">
    <property type="nucleotide sequence ID" value="NZ_CEIE01000129.1"/>
</dbReference>
<name>A0AB33UCT5_STRSU</name>
<evidence type="ECO:0008006" key="3">
    <source>
        <dbReference type="Google" id="ProtNLM"/>
    </source>
</evidence>
<evidence type="ECO:0000313" key="2">
    <source>
        <dbReference type="Proteomes" id="UP000072353"/>
    </source>
</evidence>
<protein>
    <recommendedName>
        <fullName evidence="3">Cell division protein ZipA</fullName>
    </recommendedName>
</protein>
<reference evidence="1 2" key="1">
    <citation type="submission" date="2016-02" db="EMBL/GenBank/DDBJ databases">
        <authorList>
            <consortium name="Pathogen Informatics"/>
        </authorList>
    </citation>
    <scope>NUCLEOTIDE SEQUENCE [LARGE SCALE GENOMIC DNA]</scope>
    <source>
        <strain evidence="1 2">SS975</strain>
    </source>
</reference>
<evidence type="ECO:0000313" key="1">
    <source>
        <dbReference type="EMBL" id="CYX74460.1"/>
    </source>
</evidence>
<sequence length="142" mass="16011">MNLLFLIFVTCLLLLGVGVLFYSWHKKKLVSSAPSIPSDKTDNPNNNLSVEEDGEFLELLPKVITLSNNEVLDFEKMHEIKDRGVLAKVNAIIPQFANNVYDSINKKKLQNINELLHNDNLYKVVIPPGAELYKAKDKIGAF</sequence>
<dbReference type="EMBL" id="FILL01000017">
    <property type="protein sequence ID" value="CYX74460.1"/>
    <property type="molecule type" value="Genomic_DNA"/>
</dbReference>
<comment type="caution">
    <text evidence="1">The sequence shown here is derived from an EMBL/GenBank/DDBJ whole genome shotgun (WGS) entry which is preliminary data.</text>
</comment>
<dbReference type="AlphaFoldDB" id="A0AB33UCT5"/>
<accession>A0AB33UCT5</accession>
<gene>
    <name evidence="1" type="ORF">ERS132521_01747</name>
</gene>